<sequence length="239" mass="27270">MELTLLGTGCPSVDHKRFGPSNLVSTKKSKILVDCGSGITQRLHELKVSSADIDALFFTHLHSDHAVDLYQLIISSWHSYRVKPWKIYGPKGTKKFVKKIMDAWADERKLRISYEDRASVKAFDIDVIEFKSIGNLKIKDIKIKYFEVDHKPVKFAYGFCFTNKNKKLTISGDTKPCENLMKYAQKSDVLLHEVFIVGEIKEINKMRTQKTLHNVQSYHTTSSEVGKVAFITSAKKLVL</sequence>
<dbReference type="PANTHER" id="PTHR46018:SF2">
    <property type="entry name" value="ZINC PHOSPHODIESTERASE ELAC PROTEIN 1"/>
    <property type="match status" value="1"/>
</dbReference>
<protein>
    <recommendedName>
        <fullName evidence="2">Metallo-beta-lactamase domain-containing protein</fullName>
    </recommendedName>
</protein>
<dbReference type="AlphaFoldDB" id="A0A382L786"/>
<reference evidence="3" key="1">
    <citation type="submission" date="2018-05" db="EMBL/GenBank/DDBJ databases">
        <authorList>
            <person name="Lanie J.A."/>
            <person name="Ng W.-L."/>
            <person name="Kazmierczak K.M."/>
            <person name="Andrzejewski T.M."/>
            <person name="Davidsen T.M."/>
            <person name="Wayne K.J."/>
            <person name="Tettelin H."/>
            <person name="Glass J.I."/>
            <person name="Rusch D."/>
            <person name="Podicherti R."/>
            <person name="Tsui H.-C.T."/>
            <person name="Winkler M.E."/>
        </authorList>
    </citation>
    <scope>NUCLEOTIDE SEQUENCE</scope>
</reference>
<dbReference type="InterPro" id="IPR001279">
    <property type="entry name" value="Metallo-B-lactamas"/>
</dbReference>
<dbReference type="Gene3D" id="3.60.15.10">
    <property type="entry name" value="Ribonuclease Z/Hydroxyacylglutathione hydrolase-like"/>
    <property type="match status" value="1"/>
</dbReference>
<name>A0A382L786_9ZZZZ</name>
<accession>A0A382L786</accession>
<evidence type="ECO:0000256" key="1">
    <source>
        <dbReference type="ARBA" id="ARBA00022801"/>
    </source>
</evidence>
<dbReference type="PANTHER" id="PTHR46018">
    <property type="entry name" value="ZINC PHOSPHODIESTERASE ELAC PROTEIN 1"/>
    <property type="match status" value="1"/>
</dbReference>
<organism evidence="3">
    <name type="scientific">marine metagenome</name>
    <dbReference type="NCBI Taxonomy" id="408172"/>
    <lineage>
        <taxon>unclassified sequences</taxon>
        <taxon>metagenomes</taxon>
        <taxon>ecological metagenomes</taxon>
    </lineage>
</organism>
<gene>
    <name evidence="3" type="ORF">METZ01_LOCUS285374</name>
</gene>
<feature type="domain" description="Metallo-beta-lactamase" evidence="2">
    <location>
        <begin position="18"/>
        <end position="219"/>
    </location>
</feature>
<dbReference type="InterPro" id="IPR044094">
    <property type="entry name" value="AtsA-like_MBL-fold"/>
</dbReference>
<feature type="non-terminal residue" evidence="3">
    <location>
        <position position="239"/>
    </location>
</feature>
<proteinExistence type="predicted"/>
<dbReference type="GO" id="GO:0042781">
    <property type="term" value="F:3'-tRNA processing endoribonuclease activity"/>
    <property type="evidence" value="ECO:0007669"/>
    <property type="project" value="TreeGrafter"/>
</dbReference>
<dbReference type="SUPFAM" id="SSF56281">
    <property type="entry name" value="Metallo-hydrolase/oxidoreductase"/>
    <property type="match status" value="1"/>
</dbReference>
<dbReference type="CDD" id="cd07719">
    <property type="entry name" value="arylsulfatase_AtsA-like_MBL-fold"/>
    <property type="match status" value="1"/>
</dbReference>
<dbReference type="Pfam" id="PF23023">
    <property type="entry name" value="Anti-Pycsar_Apyc1"/>
    <property type="match status" value="1"/>
</dbReference>
<dbReference type="EMBL" id="UINC01085199">
    <property type="protein sequence ID" value="SVC32520.1"/>
    <property type="molecule type" value="Genomic_DNA"/>
</dbReference>
<evidence type="ECO:0000313" key="3">
    <source>
        <dbReference type="EMBL" id="SVC32520.1"/>
    </source>
</evidence>
<keyword evidence="1" id="KW-0378">Hydrolase</keyword>
<dbReference type="InterPro" id="IPR036866">
    <property type="entry name" value="RibonucZ/Hydroxyglut_hydro"/>
</dbReference>
<evidence type="ECO:0000259" key="2">
    <source>
        <dbReference type="SMART" id="SM00849"/>
    </source>
</evidence>
<dbReference type="SMART" id="SM00849">
    <property type="entry name" value="Lactamase_B"/>
    <property type="match status" value="1"/>
</dbReference>